<proteinExistence type="predicted"/>
<dbReference type="EMBL" id="MN740193">
    <property type="protein sequence ID" value="QHT92664.1"/>
    <property type="molecule type" value="Genomic_DNA"/>
</dbReference>
<dbReference type="InterPro" id="IPR021067">
    <property type="entry name" value="Glycosyltransferase"/>
</dbReference>
<evidence type="ECO:0000313" key="1">
    <source>
        <dbReference type="EMBL" id="QHT92664.1"/>
    </source>
</evidence>
<organism evidence="1">
    <name type="scientific">viral metagenome</name>
    <dbReference type="NCBI Taxonomy" id="1070528"/>
    <lineage>
        <taxon>unclassified sequences</taxon>
        <taxon>metagenomes</taxon>
        <taxon>organismal metagenomes</taxon>
    </lineage>
</organism>
<dbReference type="AlphaFoldDB" id="A0A6C0IHN9"/>
<dbReference type="PANTHER" id="PTHR34496:SF10">
    <property type="entry name" value="GLCNAC TRANSFERASE"/>
    <property type="match status" value="1"/>
</dbReference>
<sequence length="403" mass="47373">MNTIFVQIASYRDPELLPTIRDCLKKAKNPELLSFGICWQHAEEDEWDNLHEFIDNPQFTIMDVPWNESKGACWARHNIQNMWKGEKYTLQLDSHHRFIENWDERLIEMMTQTNSLKPIITTYAAPYNPKEETLTQHGPYNMIGKFASDIILFTPASIPNYEKLLKPIPARFVSGHYYFTYGVHCEECKYDPELYFTGEEISLSVRSYTLGYDLFHPHRTIIWHEYTRAGRTKHWDDFDSKKKAEGITKQVWSDIDFKSKNRVRVLLKQLADPNIDLGKYTLGIVRTLEDYELYAGINFKLNLMHADSAKGKNPPINDYDYDWTVANTEYSYTLDIPQIDMTDMSFICVCIEDAHNVSLYRNDLTSYVSKLFVSIKSHLTPTKWIFWPHYKTTGWGDKQEFTL</sequence>
<dbReference type="Pfam" id="PF11397">
    <property type="entry name" value="GlcNAc"/>
    <property type="match status" value="2"/>
</dbReference>
<reference evidence="1" key="1">
    <citation type="journal article" date="2020" name="Nature">
        <title>Giant virus diversity and host interactions through global metagenomics.</title>
        <authorList>
            <person name="Schulz F."/>
            <person name="Roux S."/>
            <person name="Paez-Espino D."/>
            <person name="Jungbluth S."/>
            <person name="Walsh D.A."/>
            <person name="Denef V.J."/>
            <person name="McMahon K.D."/>
            <person name="Konstantinidis K.T."/>
            <person name="Eloe-Fadrosh E.A."/>
            <person name="Kyrpides N.C."/>
            <person name="Woyke T."/>
        </authorList>
    </citation>
    <scope>NUCLEOTIDE SEQUENCE</scope>
    <source>
        <strain evidence="1">GVMAG-M-3300023184-89</strain>
    </source>
</reference>
<name>A0A6C0IHN9_9ZZZZ</name>
<accession>A0A6C0IHN9</accession>
<dbReference type="InterPro" id="IPR029044">
    <property type="entry name" value="Nucleotide-diphossugar_trans"/>
</dbReference>
<protein>
    <recommendedName>
        <fullName evidence="2">Glycosyltransferase</fullName>
    </recommendedName>
</protein>
<evidence type="ECO:0008006" key="2">
    <source>
        <dbReference type="Google" id="ProtNLM"/>
    </source>
</evidence>
<dbReference type="PANTHER" id="PTHR34496">
    <property type="entry name" value="GLCNAC TRANSFERASE-RELATED"/>
    <property type="match status" value="1"/>
</dbReference>
<dbReference type="SUPFAM" id="SSF53448">
    <property type="entry name" value="Nucleotide-diphospho-sugar transferases"/>
    <property type="match status" value="1"/>
</dbReference>